<accession>A0ABX0LC49</accession>
<gene>
    <name evidence="2" type="ORF">HA052_18445</name>
</gene>
<comment type="caution">
    <text evidence="2">The sequence shown here is derived from an EMBL/GenBank/DDBJ whole genome shotgun (WGS) entry which is preliminary data.</text>
</comment>
<organism evidence="2 3">
    <name type="scientific">Chromobacterium fluminis</name>
    <dbReference type="NCBI Taxonomy" id="3044269"/>
    <lineage>
        <taxon>Bacteria</taxon>
        <taxon>Pseudomonadati</taxon>
        <taxon>Pseudomonadota</taxon>
        <taxon>Betaproteobacteria</taxon>
        <taxon>Neisseriales</taxon>
        <taxon>Chromobacteriaceae</taxon>
        <taxon>Chromobacterium</taxon>
    </lineage>
</organism>
<proteinExistence type="predicted"/>
<dbReference type="EMBL" id="JAAOMA010000029">
    <property type="protein sequence ID" value="NHR07176.1"/>
    <property type="molecule type" value="Genomic_DNA"/>
</dbReference>
<evidence type="ECO:0000256" key="1">
    <source>
        <dbReference type="SAM" id="MobiDB-lite"/>
    </source>
</evidence>
<dbReference type="Proteomes" id="UP001515641">
    <property type="component" value="Unassembled WGS sequence"/>
</dbReference>
<sequence length="351" mass="40430">MKTWQKASLIGVLLLTLLGLLGYQVQQYPAVRWLVLWILPMSLTYTTDTNGERLRVNTPYYVREWPRTFSTNYFDGEILSMEAAEQRSGLASVAINDDQKIAYRKTKRVKREPYTSPIDYERFGIKVNGIYFFGLDADGQLNRLLTIEQALLEPVYIKANIHVAKVRSAEKVIRTEIGPAYFSYWPDNGPLKTIRGFYVKSNGYKRSWLFTYTQQAKDESDHEIKSQTQTTPFPADIPLKILGIKTDGRYLLGVLPDGSAGFPRPELDALADQRHIELWVADGQVYRATLISFVTTGENWTSYDKDGNYLKRWGYDIENGRKVEWQQKFDRSVGQRGGEWVPPRPQDQDDD</sequence>
<protein>
    <submittedName>
        <fullName evidence="2">Uncharacterized protein</fullName>
    </submittedName>
</protein>
<name>A0ABX0LC49_9NEIS</name>
<evidence type="ECO:0000313" key="3">
    <source>
        <dbReference type="Proteomes" id="UP001515641"/>
    </source>
</evidence>
<feature type="region of interest" description="Disordered" evidence="1">
    <location>
        <begin position="330"/>
        <end position="351"/>
    </location>
</feature>
<evidence type="ECO:0000313" key="2">
    <source>
        <dbReference type="EMBL" id="NHR07176.1"/>
    </source>
</evidence>
<dbReference type="RefSeq" id="WP_166453020.1">
    <property type="nucleotide sequence ID" value="NZ_JAAOMA010000029.1"/>
</dbReference>
<reference evidence="2 3" key="1">
    <citation type="submission" date="2020-03" db="EMBL/GenBank/DDBJ databases">
        <title>Draft genome sequence of environmentally isolated cultures.</title>
        <authorList>
            <person name="Wilson H.S."/>
            <person name="De Leon M.E."/>
        </authorList>
    </citation>
    <scope>NUCLEOTIDE SEQUENCE [LARGE SCALE GENOMIC DNA]</scope>
    <source>
        <strain evidence="2 3">HSC-31F16</strain>
    </source>
</reference>
<keyword evidence="3" id="KW-1185">Reference proteome</keyword>